<dbReference type="OrthoDB" id="2423701at2759"/>
<comment type="subunit">
    <text evidence="6">Monomer. Homodimer. Forms a complex composed of HOP and chaperones HSP70 and HSP90; the interaction is stronger in the absence of ATP. Interacts (via TPR 1, 2, 3, 7, 8 and 9 repeats) with HSP70 (via C-terminus); the interaction is direct and is stronger in the absence of ATP. Interacts (via TPR 4, 5 and 6 repeats) with HSP90 (via C-terminus); the interaction is direct.</text>
</comment>
<dbReference type="Pfam" id="PF00226">
    <property type="entry name" value="DnaJ"/>
    <property type="match status" value="1"/>
</dbReference>
<dbReference type="PANTHER" id="PTHR15606:SF4">
    <property type="entry name" value="DNAJ HOMOLOG SUBFAMILY C MEMBER 8"/>
    <property type="match status" value="1"/>
</dbReference>
<dbReference type="SMART" id="SM00028">
    <property type="entry name" value="TPR"/>
    <property type="match status" value="3"/>
</dbReference>
<evidence type="ECO:0000256" key="7">
    <source>
        <dbReference type="ARBA" id="ARBA00074766"/>
    </source>
</evidence>
<dbReference type="EMBL" id="JNBS01000264">
    <property type="protein sequence ID" value="OQS07214.1"/>
    <property type="molecule type" value="Genomic_DNA"/>
</dbReference>
<evidence type="ECO:0000313" key="13">
    <source>
        <dbReference type="Proteomes" id="UP000243217"/>
    </source>
</evidence>
<feature type="domain" description="J" evidence="11">
    <location>
        <begin position="212"/>
        <end position="303"/>
    </location>
</feature>
<dbReference type="Gene3D" id="1.10.287.110">
    <property type="entry name" value="DnaJ domain"/>
    <property type="match status" value="1"/>
</dbReference>
<comment type="caution">
    <text evidence="12">The sequence shown here is derived from an EMBL/GenBank/DDBJ whole genome shotgun (WGS) entry which is preliminary data.</text>
</comment>
<sequence>MSDEAKDDALEAALAQAEQFKAQGNEALKQENYPEAICLYTAALELDPTNAVYLSNRSAAHLSNDSKTKALRDAEACIEAKPEWWKGYIRKGAAEHALGRFDIAQSTYYRGLEKDPGNKSLEQAIEDVRRAADVHSKKLKEENAAKEAARFKKEEEDNAKKEEEDLLASFMNEVEELEDQANTVKKPEPSSNRKKEVEFFDWEFQIKRLLQPHYEWINLNPFFVLMLDIDATDEEIKQHYRKLSSMVHPDKCPDPLAREAFEEIKKAHDQMINEDRRKLCIRTIENIVSDVEKERRKKLKKFKEHELPPIEEVKEKAIMKAFAMIEQRRRNLEQREASQRQREANLEDELKEKERAAYEHDKEWSKNERREKRMGNWTGFQTGGKKAKKLNSWAPEKRKDGKKFGVLDTDDYKKNWK</sequence>
<feature type="repeat" description="TPR" evidence="9">
    <location>
        <begin position="17"/>
        <end position="50"/>
    </location>
</feature>
<comment type="function">
    <text evidence="5">Acts as a co-chaperone and mediates the association of the chaperones HSP70 and HSP90 probably facilitating substrate transfer from HSP70 to HSP90. Stimulates HSP70 ATPase activity and, in contrast, inhibits HSP90 ATPase activity.</text>
</comment>
<evidence type="ECO:0000256" key="8">
    <source>
        <dbReference type="ARBA" id="ARBA00076447"/>
    </source>
</evidence>
<evidence type="ECO:0000256" key="10">
    <source>
        <dbReference type="SAM" id="MobiDB-lite"/>
    </source>
</evidence>
<evidence type="ECO:0000256" key="4">
    <source>
        <dbReference type="ARBA" id="ARBA00022803"/>
    </source>
</evidence>
<dbReference type="SUPFAM" id="SSF46565">
    <property type="entry name" value="Chaperone J-domain"/>
    <property type="match status" value="1"/>
</dbReference>
<evidence type="ECO:0000313" key="12">
    <source>
        <dbReference type="EMBL" id="OQS07214.1"/>
    </source>
</evidence>
<dbReference type="InterPro" id="IPR011990">
    <property type="entry name" value="TPR-like_helical_dom_sf"/>
</dbReference>
<dbReference type="InterPro" id="IPR042858">
    <property type="entry name" value="DNAJC8"/>
</dbReference>
<reference evidence="12 13" key="1">
    <citation type="journal article" date="2014" name="Genome Biol. Evol.">
        <title>The secreted proteins of Achlya hypogyna and Thraustotheca clavata identify the ancestral oomycete secretome and reveal gene acquisitions by horizontal gene transfer.</title>
        <authorList>
            <person name="Misner I."/>
            <person name="Blouin N."/>
            <person name="Leonard G."/>
            <person name="Richards T.A."/>
            <person name="Lane C.E."/>
        </authorList>
    </citation>
    <scope>NUCLEOTIDE SEQUENCE [LARGE SCALE GENOMIC DNA]</scope>
    <source>
        <strain evidence="12 13">ATCC 34112</strain>
    </source>
</reference>
<gene>
    <name evidence="12" type="ORF">THRCLA_00783</name>
</gene>
<name>A0A1W0AA81_9STRA</name>
<accession>A0A1W0AA81</accession>
<keyword evidence="13" id="KW-1185">Reference proteome</keyword>
<keyword evidence="3" id="KW-0677">Repeat</keyword>
<comment type="subcellular location">
    <subcellularLocation>
        <location evidence="1">Cytoplasm</location>
    </subcellularLocation>
</comment>
<dbReference type="SUPFAM" id="SSF48452">
    <property type="entry name" value="TPR-like"/>
    <property type="match status" value="1"/>
</dbReference>
<evidence type="ECO:0000256" key="3">
    <source>
        <dbReference type="ARBA" id="ARBA00022737"/>
    </source>
</evidence>
<dbReference type="InterPro" id="IPR001623">
    <property type="entry name" value="DnaJ_domain"/>
</dbReference>
<dbReference type="InterPro" id="IPR036869">
    <property type="entry name" value="J_dom_sf"/>
</dbReference>
<feature type="compositionally biased region" description="Basic and acidic residues" evidence="10">
    <location>
        <begin position="395"/>
        <end position="417"/>
    </location>
</feature>
<dbReference type="Proteomes" id="UP000243217">
    <property type="component" value="Unassembled WGS sequence"/>
</dbReference>
<evidence type="ECO:0000256" key="6">
    <source>
        <dbReference type="ARBA" id="ARBA00066016"/>
    </source>
</evidence>
<dbReference type="PANTHER" id="PTHR15606">
    <property type="entry name" value="DNAJ HOMOLOG SUBFAMILY C MEMBER 8/LIPOPOLYSACCHARIDE SPECIFIC RESPONSE-7-RELATED"/>
    <property type="match status" value="1"/>
</dbReference>
<dbReference type="AlphaFoldDB" id="A0A1W0AA81"/>
<dbReference type="CDD" id="cd06257">
    <property type="entry name" value="DnaJ"/>
    <property type="match status" value="1"/>
</dbReference>
<dbReference type="SMART" id="SM00271">
    <property type="entry name" value="DnaJ"/>
    <property type="match status" value="1"/>
</dbReference>
<protein>
    <recommendedName>
        <fullName evidence="7">Hsp70-Hsp90 organising protein</fullName>
    </recommendedName>
    <alternativeName>
        <fullName evidence="8">Stress-inducible protein 1</fullName>
    </alternativeName>
</protein>
<feature type="compositionally biased region" description="Basic and acidic residues" evidence="10">
    <location>
        <begin position="333"/>
        <end position="374"/>
    </location>
</feature>
<organism evidence="12 13">
    <name type="scientific">Thraustotheca clavata</name>
    <dbReference type="NCBI Taxonomy" id="74557"/>
    <lineage>
        <taxon>Eukaryota</taxon>
        <taxon>Sar</taxon>
        <taxon>Stramenopiles</taxon>
        <taxon>Oomycota</taxon>
        <taxon>Saprolegniomycetes</taxon>
        <taxon>Saprolegniales</taxon>
        <taxon>Achlyaceae</taxon>
        <taxon>Thraustotheca</taxon>
    </lineage>
</organism>
<dbReference type="GO" id="GO:0005737">
    <property type="term" value="C:cytoplasm"/>
    <property type="evidence" value="ECO:0007669"/>
    <property type="project" value="UniProtKB-SubCell"/>
</dbReference>
<evidence type="ECO:0000256" key="5">
    <source>
        <dbReference type="ARBA" id="ARBA00056105"/>
    </source>
</evidence>
<evidence type="ECO:0000256" key="9">
    <source>
        <dbReference type="PROSITE-ProRule" id="PRU00339"/>
    </source>
</evidence>
<dbReference type="PROSITE" id="PS50076">
    <property type="entry name" value="DNAJ_2"/>
    <property type="match status" value="1"/>
</dbReference>
<feature type="region of interest" description="Disordered" evidence="10">
    <location>
        <begin position="333"/>
        <end position="417"/>
    </location>
</feature>
<dbReference type="GO" id="GO:0005634">
    <property type="term" value="C:nucleus"/>
    <property type="evidence" value="ECO:0007669"/>
    <property type="project" value="TreeGrafter"/>
</dbReference>
<evidence type="ECO:0000256" key="2">
    <source>
        <dbReference type="ARBA" id="ARBA00022490"/>
    </source>
</evidence>
<dbReference type="InterPro" id="IPR019734">
    <property type="entry name" value="TPR_rpt"/>
</dbReference>
<evidence type="ECO:0000256" key="1">
    <source>
        <dbReference type="ARBA" id="ARBA00004496"/>
    </source>
</evidence>
<dbReference type="FunFam" id="1.25.40.10:FF:000020">
    <property type="entry name" value="Stress-induced phosphoprotein 1"/>
    <property type="match status" value="1"/>
</dbReference>
<keyword evidence="2" id="KW-0963">Cytoplasm</keyword>
<evidence type="ECO:0000259" key="11">
    <source>
        <dbReference type="PROSITE" id="PS50076"/>
    </source>
</evidence>
<dbReference type="STRING" id="74557.A0A1W0AA81"/>
<feature type="region of interest" description="Disordered" evidence="10">
    <location>
        <begin position="141"/>
        <end position="160"/>
    </location>
</feature>
<dbReference type="PRINTS" id="PR00625">
    <property type="entry name" value="JDOMAIN"/>
</dbReference>
<dbReference type="Gene3D" id="1.25.40.10">
    <property type="entry name" value="Tetratricopeptide repeat domain"/>
    <property type="match status" value="1"/>
</dbReference>
<keyword evidence="4 9" id="KW-0802">TPR repeat</keyword>
<proteinExistence type="predicted"/>
<dbReference type="PROSITE" id="PS50005">
    <property type="entry name" value="TPR"/>
    <property type="match status" value="1"/>
</dbReference>